<comment type="pathway">
    <text evidence="1">Cofactor biosynthesis; pyrroloquinoline quinone biosynthesis.</text>
</comment>
<name>A0A4R6DZ75_9RHOO</name>
<organism evidence="4 5">
    <name type="scientific">Azoarcus indigens</name>
    <dbReference type="NCBI Taxonomy" id="29545"/>
    <lineage>
        <taxon>Bacteria</taxon>
        <taxon>Pseudomonadati</taxon>
        <taxon>Pseudomonadota</taxon>
        <taxon>Betaproteobacteria</taxon>
        <taxon>Rhodocyclales</taxon>
        <taxon>Zoogloeaceae</taxon>
        <taxon>Azoarcus</taxon>
    </lineage>
</organism>
<evidence type="ECO:0000256" key="3">
    <source>
        <dbReference type="ARBA" id="ARBA00022905"/>
    </source>
</evidence>
<comment type="subunit">
    <text evidence="2">Monomer. Interacts with PqqE.</text>
</comment>
<dbReference type="Pfam" id="PF05402">
    <property type="entry name" value="PqqD"/>
    <property type="match status" value="1"/>
</dbReference>
<accession>A0A4R6DZ75</accession>
<dbReference type="InterPro" id="IPR008792">
    <property type="entry name" value="PQQD"/>
</dbReference>
<gene>
    <name evidence="4" type="ORF">C7389_11092</name>
</gene>
<dbReference type="InterPro" id="IPR022479">
    <property type="entry name" value="PqqD_bac"/>
</dbReference>
<dbReference type="UniPathway" id="UPA00539"/>
<keyword evidence="5" id="KW-1185">Reference proteome</keyword>
<dbReference type="Gene3D" id="1.10.10.1150">
    <property type="entry name" value="Coenzyme PQQ synthesis protein D (PqqD)"/>
    <property type="match status" value="1"/>
</dbReference>
<reference evidence="4 5" key="1">
    <citation type="submission" date="2019-03" db="EMBL/GenBank/DDBJ databases">
        <title>Genomic Encyclopedia of Type Strains, Phase IV (KMG-IV): sequencing the most valuable type-strain genomes for metagenomic binning, comparative biology and taxonomic classification.</title>
        <authorList>
            <person name="Goeker M."/>
        </authorList>
    </citation>
    <scope>NUCLEOTIDE SEQUENCE [LARGE SCALE GENOMIC DNA]</scope>
    <source>
        <strain evidence="4 5">DSM 12121</strain>
    </source>
</reference>
<protein>
    <submittedName>
        <fullName evidence="4">Coenzyme PQQ biosynthesis protein PqqD</fullName>
    </submittedName>
</protein>
<sequence>MSAAGFQADGEVRRCANAAGDGGAPEVVAGGAGPAREGAPGGGNAALSAAAFLGQPAATAPSPASGAGHAPHLSPRFRLQWEAAQQAWVLLYPEGMVRLNHSAAEILRRCDGSRDAAALTAELEAAFDTCDLQAEVAAFLAHARERGWVQGG</sequence>
<keyword evidence="3" id="KW-0884">PQQ biosynthesis</keyword>
<evidence type="ECO:0000256" key="1">
    <source>
        <dbReference type="ARBA" id="ARBA00004886"/>
    </source>
</evidence>
<dbReference type="Proteomes" id="UP000295129">
    <property type="component" value="Unassembled WGS sequence"/>
</dbReference>
<evidence type="ECO:0000256" key="2">
    <source>
        <dbReference type="ARBA" id="ARBA00011741"/>
    </source>
</evidence>
<dbReference type="AlphaFoldDB" id="A0A4R6DZ75"/>
<dbReference type="NCBIfam" id="TIGR03859">
    <property type="entry name" value="PQQ_PqqD"/>
    <property type="match status" value="1"/>
</dbReference>
<dbReference type="GO" id="GO:0048038">
    <property type="term" value="F:quinone binding"/>
    <property type="evidence" value="ECO:0007669"/>
    <property type="project" value="InterPro"/>
</dbReference>
<evidence type="ECO:0000313" key="4">
    <source>
        <dbReference type="EMBL" id="TDN49999.1"/>
    </source>
</evidence>
<dbReference type="RefSeq" id="WP_211168351.1">
    <property type="nucleotide sequence ID" value="NZ_SNVV01000010.1"/>
</dbReference>
<evidence type="ECO:0000313" key="5">
    <source>
        <dbReference type="Proteomes" id="UP000295129"/>
    </source>
</evidence>
<proteinExistence type="predicted"/>
<dbReference type="InterPro" id="IPR041881">
    <property type="entry name" value="PqqD_sf"/>
</dbReference>
<dbReference type="GO" id="GO:0018189">
    <property type="term" value="P:pyrroloquinoline quinone biosynthetic process"/>
    <property type="evidence" value="ECO:0007669"/>
    <property type="project" value="UniProtKB-UniPathway"/>
</dbReference>
<comment type="caution">
    <text evidence="4">The sequence shown here is derived from an EMBL/GenBank/DDBJ whole genome shotgun (WGS) entry which is preliminary data.</text>
</comment>
<dbReference type="EMBL" id="SNVV01000010">
    <property type="protein sequence ID" value="TDN49999.1"/>
    <property type="molecule type" value="Genomic_DNA"/>
</dbReference>